<sequence length="310" mass="34718">MRTRSNLVDKATNKATTPRPRAKKFSTDPKKGHKCGICHRILGRKSDLDRHMDTHSDLPPRYPCELGCGMRFWQKAARATHHDTQQHNDRRDHVCPECSRAFSEKGAMKRHLSEIHGEGKYRSYDCHCGKSYKRRSSWRNHFNKAHRGERSSTPEPTYRDPKPSAAKHNYTGSNRMVPDEGHGDAVTEVTADVYKLWSETDATTTGDSSPVYTPIAAGPNQNLNTNELAAALRNMLIEEPHSASLETLQQNGQPRIACSINIASKSGLETLADVATVREIGADDEETQIDEIPSAVRRGRETFALSFVLN</sequence>
<dbReference type="Proteomes" id="UP000076722">
    <property type="component" value="Unassembled WGS sequence"/>
</dbReference>
<evidence type="ECO:0000256" key="2">
    <source>
        <dbReference type="ARBA" id="ARBA00022723"/>
    </source>
</evidence>
<dbReference type="PANTHER" id="PTHR16515:SF49">
    <property type="entry name" value="GASTRULA ZINC FINGER PROTEIN XLCGF49.1-LIKE-RELATED"/>
    <property type="match status" value="1"/>
</dbReference>
<keyword evidence="2" id="KW-0479">Metal-binding</keyword>
<dbReference type="InterPro" id="IPR036236">
    <property type="entry name" value="Znf_C2H2_sf"/>
</dbReference>
<protein>
    <recommendedName>
        <fullName evidence="9">C2H2-type domain-containing protein</fullName>
    </recommendedName>
</protein>
<evidence type="ECO:0000256" key="4">
    <source>
        <dbReference type="ARBA" id="ARBA00022771"/>
    </source>
</evidence>
<dbReference type="InterPro" id="IPR013087">
    <property type="entry name" value="Znf_C2H2_type"/>
</dbReference>
<evidence type="ECO:0000256" key="6">
    <source>
        <dbReference type="ARBA" id="ARBA00023242"/>
    </source>
</evidence>
<name>A0A164QAZ5_9AGAM</name>
<dbReference type="Pfam" id="PF00096">
    <property type="entry name" value="zf-C2H2"/>
    <property type="match status" value="2"/>
</dbReference>
<feature type="domain" description="C2H2-type" evidence="9">
    <location>
        <begin position="33"/>
        <end position="60"/>
    </location>
</feature>
<keyword evidence="3" id="KW-0677">Repeat</keyword>
<organism evidence="10 11">
    <name type="scientific">Sistotremastrum niveocremeum HHB9708</name>
    <dbReference type="NCBI Taxonomy" id="1314777"/>
    <lineage>
        <taxon>Eukaryota</taxon>
        <taxon>Fungi</taxon>
        <taxon>Dikarya</taxon>
        <taxon>Basidiomycota</taxon>
        <taxon>Agaricomycotina</taxon>
        <taxon>Agaricomycetes</taxon>
        <taxon>Sistotremastrales</taxon>
        <taxon>Sistotremastraceae</taxon>
        <taxon>Sertulicium</taxon>
        <taxon>Sertulicium niveocremeum</taxon>
    </lineage>
</organism>
<dbReference type="InterPro" id="IPR050331">
    <property type="entry name" value="Zinc_finger"/>
</dbReference>
<comment type="subcellular location">
    <subcellularLocation>
        <location evidence="1">Nucleus</location>
    </subcellularLocation>
</comment>
<feature type="domain" description="C2H2-type" evidence="9">
    <location>
        <begin position="93"/>
        <end position="121"/>
    </location>
</feature>
<keyword evidence="6" id="KW-0539">Nucleus</keyword>
<keyword evidence="5" id="KW-0862">Zinc</keyword>
<dbReference type="PANTHER" id="PTHR16515">
    <property type="entry name" value="PR DOMAIN ZINC FINGER PROTEIN"/>
    <property type="match status" value="1"/>
</dbReference>
<keyword evidence="11" id="KW-1185">Reference proteome</keyword>
<dbReference type="OrthoDB" id="654211at2759"/>
<dbReference type="STRING" id="1314777.A0A164QAZ5"/>
<dbReference type="PROSITE" id="PS00028">
    <property type="entry name" value="ZINC_FINGER_C2H2_1"/>
    <property type="match status" value="3"/>
</dbReference>
<feature type="compositionally biased region" description="Basic and acidic residues" evidence="8">
    <location>
        <begin position="146"/>
        <end position="162"/>
    </location>
</feature>
<evidence type="ECO:0000256" key="1">
    <source>
        <dbReference type="ARBA" id="ARBA00004123"/>
    </source>
</evidence>
<evidence type="ECO:0000256" key="3">
    <source>
        <dbReference type="ARBA" id="ARBA00022737"/>
    </source>
</evidence>
<accession>A0A164QAZ5</accession>
<dbReference type="Gene3D" id="3.30.160.60">
    <property type="entry name" value="Classic Zinc Finger"/>
    <property type="match status" value="2"/>
</dbReference>
<proteinExistence type="predicted"/>
<evidence type="ECO:0000313" key="11">
    <source>
        <dbReference type="Proteomes" id="UP000076722"/>
    </source>
</evidence>
<keyword evidence="4 7" id="KW-0863">Zinc-finger</keyword>
<dbReference type="EMBL" id="KV419427">
    <property type="protein sequence ID" value="KZS89495.1"/>
    <property type="molecule type" value="Genomic_DNA"/>
</dbReference>
<evidence type="ECO:0000256" key="5">
    <source>
        <dbReference type="ARBA" id="ARBA00022833"/>
    </source>
</evidence>
<evidence type="ECO:0000256" key="8">
    <source>
        <dbReference type="SAM" id="MobiDB-lite"/>
    </source>
</evidence>
<feature type="region of interest" description="Disordered" evidence="8">
    <location>
        <begin position="139"/>
        <end position="182"/>
    </location>
</feature>
<dbReference type="GO" id="GO:0005634">
    <property type="term" value="C:nucleus"/>
    <property type="evidence" value="ECO:0007669"/>
    <property type="project" value="UniProtKB-SubCell"/>
</dbReference>
<dbReference type="PROSITE" id="PS50157">
    <property type="entry name" value="ZINC_FINGER_C2H2_2"/>
    <property type="match status" value="4"/>
</dbReference>
<dbReference type="GO" id="GO:0010468">
    <property type="term" value="P:regulation of gene expression"/>
    <property type="evidence" value="ECO:0007669"/>
    <property type="project" value="TreeGrafter"/>
</dbReference>
<feature type="domain" description="C2H2-type" evidence="9">
    <location>
        <begin position="124"/>
        <end position="151"/>
    </location>
</feature>
<dbReference type="AlphaFoldDB" id="A0A164QAZ5"/>
<dbReference type="GO" id="GO:0008270">
    <property type="term" value="F:zinc ion binding"/>
    <property type="evidence" value="ECO:0007669"/>
    <property type="project" value="UniProtKB-KW"/>
</dbReference>
<feature type="region of interest" description="Disordered" evidence="8">
    <location>
        <begin position="1"/>
        <end position="31"/>
    </location>
</feature>
<evidence type="ECO:0000259" key="9">
    <source>
        <dbReference type="PROSITE" id="PS50157"/>
    </source>
</evidence>
<dbReference type="SMART" id="SM00355">
    <property type="entry name" value="ZnF_C2H2"/>
    <property type="match status" value="4"/>
</dbReference>
<gene>
    <name evidence="10" type="ORF">SISNIDRAFT_489177</name>
</gene>
<reference evidence="10 11" key="1">
    <citation type="journal article" date="2016" name="Mol. Biol. Evol.">
        <title>Comparative Genomics of Early-Diverging Mushroom-Forming Fungi Provides Insights into the Origins of Lignocellulose Decay Capabilities.</title>
        <authorList>
            <person name="Nagy L.G."/>
            <person name="Riley R."/>
            <person name="Tritt A."/>
            <person name="Adam C."/>
            <person name="Daum C."/>
            <person name="Floudas D."/>
            <person name="Sun H."/>
            <person name="Yadav J.S."/>
            <person name="Pangilinan J."/>
            <person name="Larsson K.H."/>
            <person name="Matsuura K."/>
            <person name="Barry K."/>
            <person name="Labutti K."/>
            <person name="Kuo R."/>
            <person name="Ohm R.A."/>
            <person name="Bhattacharya S.S."/>
            <person name="Shirouzu T."/>
            <person name="Yoshinaga Y."/>
            <person name="Martin F.M."/>
            <person name="Grigoriev I.V."/>
            <person name="Hibbett D.S."/>
        </authorList>
    </citation>
    <scope>NUCLEOTIDE SEQUENCE [LARGE SCALE GENOMIC DNA]</scope>
    <source>
        <strain evidence="10 11">HHB9708</strain>
    </source>
</reference>
<evidence type="ECO:0000256" key="7">
    <source>
        <dbReference type="PROSITE-ProRule" id="PRU00042"/>
    </source>
</evidence>
<evidence type="ECO:0000313" key="10">
    <source>
        <dbReference type="EMBL" id="KZS89495.1"/>
    </source>
</evidence>
<feature type="domain" description="C2H2-type" evidence="9">
    <location>
        <begin position="62"/>
        <end position="92"/>
    </location>
</feature>
<dbReference type="SUPFAM" id="SSF57667">
    <property type="entry name" value="beta-beta-alpha zinc fingers"/>
    <property type="match status" value="2"/>
</dbReference>